<feature type="compositionally biased region" description="Polar residues" evidence="1">
    <location>
        <begin position="49"/>
        <end position="58"/>
    </location>
</feature>
<feature type="region of interest" description="Disordered" evidence="1">
    <location>
        <begin position="44"/>
        <end position="71"/>
    </location>
</feature>
<organism evidence="3 4">
    <name type="scientific">Mizuhopecten yessoensis</name>
    <name type="common">Japanese scallop</name>
    <name type="synonym">Patinopecten yessoensis</name>
    <dbReference type="NCBI Taxonomy" id="6573"/>
    <lineage>
        <taxon>Eukaryota</taxon>
        <taxon>Metazoa</taxon>
        <taxon>Spiralia</taxon>
        <taxon>Lophotrochozoa</taxon>
        <taxon>Mollusca</taxon>
        <taxon>Bivalvia</taxon>
        <taxon>Autobranchia</taxon>
        <taxon>Pteriomorphia</taxon>
        <taxon>Pectinida</taxon>
        <taxon>Pectinoidea</taxon>
        <taxon>Pectinidae</taxon>
        <taxon>Mizuhopecten</taxon>
    </lineage>
</organism>
<evidence type="ECO:0000313" key="3">
    <source>
        <dbReference type="EMBL" id="OWF46344.1"/>
    </source>
</evidence>
<comment type="caution">
    <text evidence="3">The sequence shown here is derived from an EMBL/GenBank/DDBJ whole genome shotgun (WGS) entry which is preliminary data.</text>
</comment>
<protein>
    <submittedName>
        <fullName evidence="3">Uncharacterized protein</fullName>
    </submittedName>
</protein>
<keyword evidence="4" id="KW-1185">Reference proteome</keyword>
<accession>A0A210QCB1</accession>
<evidence type="ECO:0000256" key="2">
    <source>
        <dbReference type="SAM" id="SignalP"/>
    </source>
</evidence>
<feature type="chain" id="PRO_5012216764" evidence="2">
    <location>
        <begin position="25"/>
        <end position="178"/>
    </location>
</feature>
<dbReference type="Proteomes" id="UP000242188">
    <property type="component" value="Unassembled WGS sequence"/>
</dbReference>
<dbReference type="EMBL" id="NEDP02004195">
    <property type="protein sequence ID" value="OWF46344.1"/>
    <property type="molecule type" value="Genomic_DNA"/>
</dbReference>
<evidence type="ECO:0000256" key="1">
    <source>
        <dbReference type="SAM" id="MobiDB-lite"/>
    </source>
</evidence>
<gene>
    <name evidence="3" type="ORF">KP79_PYT04817</name>
</gene>
<feature type="signal peptide" evidence="2">
    <location>
        <begin position="1"/>
        <end position="24"/>
    </location>
</feature>
<dbReference type="AlphaFoldDB" id="A0A210QCB1"/>
<reference evidence="3 4" key="1">
    <citation type="journal article" date="2017" name="Nat. Ecol. Evol.">
        <title>Scallop genome provides insights into evolution of bilaterian karyotype and development.</title>
        <authorList>
            <person name="Wang S."/>
            <person name="Zhang J."/>
            <person name="Jiao W."/>
            <person name="Li J."/>
            <person name="Xun X."/>
            <person name="Sun Y."/>
            <person name="Guo X."/>
            <person name="Huan P."/>
            <person name="Dong B."/>
            <person name="Zhang L."/>
            <person name="Hu X."/>
            <person name="Sun X."/>
            <person name="Wang J."/>
            <person name="Zhao C."/>
            <person name="Wang Y."/>
            <person name="Wang D."/>
            <person name="Huang X."/>
            <person name="Wang R."/>
            <person name="Lv J."/>
            <person name="Li Y."/>
            <person name="Zhang Z."/>
            <person name="Liu B."/>
            <person name="Lu W."/>
            <person name="Hui Y."/>
            <person name="Liang J."/>
            <person name="Zhou Z."/>
            <person name="Hou R."/>
            <person name="Li X."/>
            <person name="Liu Y."/>
            <person name="Li H."/>
            <person name="Ning X."/>
            <person name="Lin Y."/>
            <person name="Zhao L."/>
            <person name="Xing Q."/>
            <person name="Dou J."/>
            <person name="Li Y."/>
            <person name="Mao J."/>
            <person name="Guo H."/>
            <person name="Dou H."/>
            <person name="Li T."/>
            <person name="Mu C."/>
            <person name="Jiang W."/>
            <person name="Fu Q."/>
            <person name="Fu X."/>
            <person name="Miao Y."/>
            <person name="Liu J."/>
            <person name="Yu Q."/>
            <person name="Li R."/>
            <person name="Liao H."/>
            <person name="Li X."/>
            <person name="Kong Y."/>
            <person name="Jiang Z."/>
            <person name="Chourrout D."/>
            <person name="Li R."/>
            <person name="Bao Z."/>
        </authorList>
    </citation>
    <scope>NUCLEOTIDE SEQUENCE [LARGE SCALE GENOMIC DNA]</scope>
    <source>
        <strain evidence="3 4">PY_sf001</strain>
    </source>
</reference>
<proteinExistence type="predicted"/>
<sequence>MSPRIGMITHMYCVLMCVVLVCQARTPLDNTLRSKILAALGKNNRAGGASSTSVSANRIQPELPSAKTKARATSGGVKKIRAIIPETSDIIIEKETTLDTTTVSPSSSSPVKPKALDTQNVDVNININNNINNQEPVTSATANPTQPTETPKPVLDCVSICKIANVAACGCPHSGAWA</sequence>
<keyword evidence="2" id="KW-0732">Signal</keyword>
<evidence type="ECO:0000313" key="4">
    <source>
        <dbReference type="Proteomes" id="UP000242188"/>
    </source>
</evidence>
<name>A0A210QCB1_MIZYE</name>